<feature type="signal peptide" evidence="5">
    <location>
        <begin position="1"/>
        <end position="28"/>
    </location>
</feature>
<evidence type="ECO:0000256" key="3">
    <source>
        <dbReference type="ARBA" id="ARBA00022825"/>
    </source>
</evidence>
<evidence type="ECO:0000256" key="4">
    <source>
        <dbReference type="ARBA" id="ARBA00022946"/>
    </source>
</evidence>
<evidence type="ECO:0000256" key="5">
    <source>
        <dbReference type="SAM" id="SignalP"/>
    </source>
</evidence>
<dbReference type="STRING" id="512763.DC20_21155"/>
<dbReference type="Pfam" id="PF00326">
    <property type="entry name" value="Peptidase_S9"/>
    <property type="match status" value="1"/>
</dbReference>
<keyword evidence="8" id="KW-1185">Reference proteome</keyword>
<dbReference type="GO" id="GO:0006508">
    <property type="term" value="P:proteolysis"/>
    <property type="evidence" value="ECO:0007669"/>
    <property type="project" value="UniProtKB-KW"/>
</dbReference>
<feature type="chain" id="PRO_5006043232" evidence="5">
    <location>
        <begin position="29"/>
        <end position="822"/>
    </location>
</feature>
<gene>
    <name evidence="7" type="ORF">DC20_21155</name>
</gene>
<dbReference type="PATRIC" id="fig|512763.3.peg.4646"/>
<protein>
    <submittedName>
        <fullName evidence="7">Aminoacyl peptidase</fullName>
    </submittedName>
</protein>
<dbReference type="Gene3D" id="2.120.10.30">
    <property type="entry name" value="TolB, C-terminal domain"/>
    <property type="match status" value="1"/>
</dbReference>
<dbReference type="OrthoDB" id="6388416at2"/>
<dbReference type="AlphaFoldDB" id="A0A0P0D291"/>
<dbReference type="PANTHER" id="PTHR42776:SF28">
    <property type="entry name" value="GLUTAMYL ENDOPEPTIDASE, CHLOROPLASTIC-RELATED"/>
    <property type="match status" value="1"/>
</dbReference>
<dbReference type="GO" id="GO:0004252">
    <property type="term" value="F:serine-type endopeptidase activity"/>
    <property type="evidence" value="ECO:0007669"/>
    <property type="project" value="TreeGrafter"/>
</dbReference>
<keyword evidence="5" id="KW-0732">Signal</keyword>
<dbReference type="FunFam" id="3.40.50.1820:FF:000049">
    <property type="entry name" value="probable glutamyl endopeptidase, chloroplastic"/>
    <property type="match status" value="1"/>
</dbReference>
<keyword evidence="1" id="KW-0645">Protease</keyword>
<keyword evidence="3" id="KW-0720">Serine protease</keyword>
<reference evidence="7 8" key="1">
    <citation type="submission" date="2015-08" db="EMBL/GenBank/DDBJ databases">
        <title>Complete genome sequence of Rufibacter tibetensis strain 1351t, a radiation-resistant bacterium from tibet plateau.</title>
        <authorList>
            <person name="Dai J."/>
        </authorList>
    </citation>
    <scope>NUCLEOTIDE SEQUENCE [LARGE SCALE GENOMIC DNA]</scope>
    <source>
        <strain evidence="7 8">1351</strain>
    </source>
</reference>
<dbReference type="SUPFAM" id="SSF82171">
    <property type="entry name" value="DPP6 N-terminal domain-like"/>
    <property type="match status" value="1"/>
</dbReference>
<organism evidence="7 8">
    <name type="scientific">Rufibacter tibetensis</name>
    <dbReference type="NCBI Taxonomy" id="512763"/>
    <lineage>
        <taxon>Bacteria</taxon>
        <taxon>Pseudomonadati</taxon>
        <taxon>Bacteroidota</taxon>
        <taxon>Cytophagia</taxon>
        <taxon>Cytophagales</taxon>
        <taxon>Hymenobacteraceae</taxon>
        <taxon>Rufibacter</taxon>
    </lineage>
</organism>
<evidence type="ECO:0000256" key="1">
    <source>
        <dbReference type="ARBA" id="ARBA00022670"/>
    </source>
</evidence>
<dbReference type="SUPFAM" id="SSF53474">
    <property type="entry name" value="alpha/beta-Hydrolases"/>
    <property type="match status" value="1"/>
</dbReference>
<evidence type="ECO:0000259" key="6">
    <source>
        <dbReference type="Pfam" id="PF00326"/>
    </source>
</evidence>
<dbReference type="InterPro" id="IPR029058">
    <property type="entry name" value="AB_hydrolase_fold"/>
</dbReference>
<dbReference type="EMBL" id="CP012643">
    <property type="protein sequence ID" value="ALJ01040.1"/>
    <property type="molecule type" value="Genomic_DNA"/>
</dbReference>
<keyword evidence="2" id="KW-0378">Hydrolase</keyword>
<keyword evidence="4" id="KW-0809">Transit peptide</keyword>
<sequence length="822" mass="91136">MLQKVISSRSRLSVWLLALSLAGPAAMAQGPKDLNLPYQRPAESIAKLIEAPATPSVLFDSKGEWMLLMERPGYPSIEEVAAPEARIGGLRINPAVNGASRGSSFNNLKIKKVAGGQEFTVQGLPSNPKITDVTWSPDEKQVAFLNTVTNGIELWVMSVTDRTARKLTSATVNDAWGDAFSWTPDGKSLLVKLVNPSRGEAPKSTTAPVGPIIQENLGRTAPSRTYQDLLKNRQDEALFDYYLTSQLVQLSLDGKQTNIGAQGIIRSFSVSPDGQYVLVSTTHRPYSYLVPSYLFPYSVQVWDRQGKVVKEIADIPLGENIPVGFNAVATGPRNVSWRADQPATLYWVEAQDGGDDKKEVPIRDIVYTQTAPFSEKPVALVGTKLRYSGITWGTNNLALVTERWVKTRQERRLRVNPSQPGAEPVLLVERSYEDLYSDPGSPVLHKNQFGRNVLLTDKSGQNLYMISEGGSPQGNRPYLSKFNLASKKANILWRSEAPYYEFPVDVINAEKGTFITRRESENNPPNYFIRQVGSKKLTAVTKFQHPTPELIGVDKQLLTYKRNDGVTLTATLYTPKGYKKEQGRLPMLMWAYPREFKDAASAGQVKSSPYEFTRISSGSPLFWVTRGYAVLDRTDFPIVGEGDAEPNDTYVEQLVASAKAAIDEVTRIGVADPSRVAVGGHSYGAFMTANLLAHSDLFAAGIARSGAYNRTLTPFGFQAEERTFWQAPEVYSKMSPFNYANKIKTPLLLIHGEADNNSGTFPIQSERFYNALKGHGATTRLVFLPAESHGYGAKESIMHMLWEMDQWLEKYVKNKPQPQTKL</sequence>
<dbReference type="InterPro" id="IPR001375">
    <property type="entry name" value="Peptidase_S9_cat"/>
</dbReference>
<dbReference type="ESTHER" id="9bact-a0a0p0d291">
    <property type="family name" value="Glutamyl_Peptidase_S9"/>
</dbReference>
<dbReference type="PANTHER" id="PTHR42776">
    <property type="entry name" value="SERINE PEPTIDASE S9 FAMILY MEMBER"/>
    <property type="match status" value="1"/>
</dbReference>
<evidence type="ECO:0000313" key="7">
    <source>
        <dbReference type="EMBL" id="ALJ01040.1"/>
    </source>
</evidence>
<dbReference type="RefSeq" id="WP_062545676.1">
    <property type="nucleotide sequence ID" value="NZ_CP012643.1"/>
</dbReference>
<dbReference type="KEGG" id="rti:DC20_21155"/>
<dbReference type="Gene3D" id="3.40.50.1820">
    <property type="entry name" value="alpha/beta hydrolase"/>
    <property type="match status" value="1"/>
</dbReference>
<evidence type="ECO:0000256" key="2">
    <source>
        <dbReference type="ARBA" id="ARBA00022801"/>
    </source>
</evidence>
<accession>A0A0P0D291</accession>
<dbReference type="Proteomes" id="UP000061382">
    <property type="component" value="Chromosome"/>
</dbReference>
<proteinExistence type="predicted"/>
<name>A0A0P0D291_9BACT</name>
<evidence type="ECO:0000313" key="8">
    <source>
        <dbReference type="Proteomes" id="UP000061382"/>
    </source>
</evidence>
<feature type="domain" description="Peptidase S9 prolyl oligopeptidase catalytic" evidence="6">
    <location>
        <begin position="660"/>
        <end position="814"/>
    </location>
</feature>
<dbReference type="InterPro" id="IPR011042">
    <property type="entry name" value="6-blade_b-propeller_TolB-like"/>
</dbReference>